<feature type="signal peptide" evidence="6">
    <location>
        <begin position="1"/>
        <end position="28"/>
    </location>
</feature>
<comment type="caution">
    <text evidence="8">The sequence shown here is derived from an EMBL/GenBank/DDBJ whole genome shotgun (WGS) entry which is preliminary data.</text>
</comment>
<dbReference type="Proteomes" id="UP000460318">
    <property type="component" value="Unassembled WGS sequence"/>
</dbReference>
<evidence type="ECO:0000256" key="1">
    <source>
        <dbReference type="ARBA" id="ARBA00004196"/>
    </source>
</evidence>
<evidence type="ECO:0000313" key="8">
    <source>
        <dbReference type="EMBL" id="MWV42724.1"/>
    </source>
</evidence>
<proteinExistence type="inferred from homology"/>
<gene>
    <name evidence="8" type="ORF">GRF59_03705</name>
</gene>
<dbReference type="SUPFAM" id="SSF53807">
    <property type="entry name" value="Helical backbone' metal receptor"/>
    <property type="match status" value="1"/>
</dbReference>
<comment type="similarity">
    <text evidence="2">Belongs to the bacterial solute-binding protein 8 family.</text>
</comment>
<dbReference type="AlphaFoldDB" id="A0A7X3LH12"/>
<protein>
    <submittedName>
        <fullName evidence="8">ABC transporter substrate-binding protein</fullName>
    </submittedName>
</protein>
<dbReference type="PANTHER" id="PTHR30532:SF29">
    <property type="entry name" value="FE(3+) DICITRATE-BINDING PERIPLASMIC PROTEIN"/>
    <property type="match status" value="1"/>
</dbReference>
<evidence type="ECO:0000256" key="4">
    <source>
        <dbReference type="ARBA" id="ARBA00022729"/>
    </source>
</evidence>
<keyword evidence="5" id="KW-0175">Coiled coil</keyword>
<sequence>MKAKKGHRTLNRFSLLLVFMLIAALVSACGNKAISEDTTKAAAAQTNQQATDPESETDPKAAQAIKIKHGFGETEVPLHPKRVAVFGLEDIMLSLEAPMVYAYDFIGYYLDDEIQKLNIPVSGSADFKPNLEAILQTNPDLIIVQQYSIDQKGYDELSKIAPTIAFAPDDWKSSIIEIGKALGLEDKAHSVIQANEEELKKAKEQIVQAVGADKTVAYIRPSDKDLQVFFPSFNLVYKELGLLPYQGIAELQQKTKDDWGINLSLEDLPSITADYIFAIYGGSIDTEDAFQKEVSASKAIEELKLWKSIPAVKEDHVFKVSSRHWMSSGPIAESREVDDVVNAVTGKH</sequence>
<accession>A0A7X3LH12</accession>
<evidence type="ECO:0000313" key="9">
    <source>
        <dbReference type="Proteomes" id="UP000460318"/>
    </source>
</evidence>
<dbReference type="Gene3D" id="3.40.50.1980">
    <property type="entry name" value="Nitrogenase molybdenum iron protein domain"/>
    <property type="match status" value="2"/>
</dbReference>
<evidence type="ECO:0000256" key="2">
    <source>
        <dbReference type="ARBA" id="ARBA00008814"/>
    </source>
</evidence>
<dbReference type="GO" id="GO:1901678">
    <property type="term" value="P:iron coordination entity transport"/>
    <property type="evidence" value="ECO:0007669"/>
    <property type="project" value="UniProtKB-ARBA"/>
</dbReference>
<keyword evidence="9" id="KW-1185">Reference proteome</keyword>
<keyword evidence="4 6" id="KW-0732">Signal</keyword>
<evidence type="ECO:0000259" key="7">
    <source>
        <dbReference type="PROSITE" id="PS50983"/>
    </source>
</evidence>
<evidence type="ECO:0000256" key="6">
    <source>
        <dbReference type="SAM" id="SignalP"/>
    </source>
</evidence>
<dbReference type="EMBL" id="WUBI01000001">
    <property type="protein sequence ID" value="MWV42724.1"/>
    <property type="molecule type" value="Genomic_DNA"/>
</dbReference>
<feature type="domain" description="Fe/B12 periplasmic-binding" evidence="7">
    <location>
        <begin position="63"/>
        <end position="348"/>
    </location>
</feature>
<name>A0A7X3LH12_9BACL</name>
<feature type="chain" id="PRO_5038363622" evidence="6">
    <location>
        <begin position="29"/>
        <end position="348"/>
    </location>
</feature>
<dbReference type="PROSITE" id="PS51257">
    <property type="entry name" value="PROKAR_LIPOPROTEIN"/>
    <property type="match status" value="1"/>
</dbReference>
<dbReference type="Pfam" id="PF01497">
    <property type="entry name" value="Peripla_BP_2"/>
    <property type="match status" value="1"/>
</dbReference>
<dbReference type="InterPro" id="IPR002491">
    <property type="entry name" value="ABC_transptr_periplasmic_BD"/>
</dbReference>
<dbReference type="PANTHER" id="PTHR30532">
    <property type="entry name" value="IRON III DICITRATE-BINDING PERIPLASMIC PROTEIN"/>
    <property type="match status" value="1"/>
</dbReference>
<comment type="subcellular location">
    <subcellularLocation>
        <location evidence="1">Cell envelope</location>
    </subcellularLocation>
</comment>
<reference evidence="8 9" key="1">
    <citation type="submission" date="2019-12" db="EMBL/GenBank/DDBJ databases">
        <title>Paenibacillus sp. nov., an endophytic bacterium isolated from the stem of Dendrobium.</title>
        <authorList>
            <person name="Zhao R."/>
        </authorList>
    </citation>
    <scope>NUCLEOTIDE SEQUENCE [LARGE SCALE GENOMIC DNA]</scope>
    <source>
        <strain evidence="8 9">HJL G12</strain>
    </source>
</reference>
<feature type="coiled-coil region" evidence="5">
    <location>
        <begin position="185"/>
        <end position="212"/>
    </location>
</feature>
<organism evidence="8 9">
    <name type="scientific">Paenibacillus dendrobii</name>
    <dbReference type="NCBI Taxonomy" id="2691084"/>
    <lineage>
        <taxon>Bacteria</taxon>
        <taxon>Bacillati</taxon>
        <taxon>Bacillota</taxon>
        <taxon>Bacilli</taxon>
        <taxon>Bacillales</taxon>
        <taxon>Paenibacillaceae</taxon>
        <taxon>Paenibacillus</taxon>
    </lineage>
</organism>
<evidence type="ECO:0000256" key="5">
    <source>
        <dbReference type="SAM" id="Coils"/>
    </source>
</evidence>
<evidence type="ECO:0000256" key="3">
    <source>
        <dbReference type="ARBA" id="ARBA00022448"/>
    </source>
</evidence>
<keyword evidence="3" id="KW-0813">Transport</keyword>
<dbReference type="PROSITE" id="PS50983">
    <property type="entry name" value="FE_B12_PBP"/>
    <property type="match status" value="1"/>
</dbReference>
<dbReference type="GO" id="GO:0030288">
    <property type="term" value="C:outer membrane-bounded periplasmic space"/>
    <property type="evidence" value="ECO:0007669"/>
    <property type="project" value="TreeGrafter"/>
</dbReference>
<dbReference type="InterPro" id="IPR051313">
    <property type="entry name" value="Bact_iron-sidero_bind"/>
</dbReference>